<protein>
    <submittedName>
        <fullName evidence="3">Uncharacterized protein LOC112048160</fullName>
    </submittedName>
</protein>
<feature type="transmembrane region" description="Helical" evidence="1">
    <location>
        <begin position="66"/>
        <end position="92"/>
    </location>
</feature>
<name>A0A6J1N375_BICAN</name>
<evidence type="ECO:0000256" key="1">
    <source>
        <dbReference type="SAM" id="Phobius"/>
    </source>
</evidence>
<organism evidence="2 3">
    <name type="scientific">Bicyclus anynana</name>
    <name type="common">Squinting bush brown butterfly</name>
    <dbReference type="NCBI Taxonomy" id="110368"/>
    <lineage>
        <taxon>Eukaryota</taxon>
        <taxon>Metazoa</taxon>
        <taxon>Ecdysozoa</taxon>
        <taxon>Arthropoda</taxon>
        <taxon>Hexapoda</taxon>
        <taxon>Insecta</taxon>
        <taxon>Pterygota</taxon>
        <taxon>Neoptera</taxon>
        <taxon>Endopterygota</taxon>
        <taxon>Lepidoptera</taxon>
        <taxon>Glossata</taxon>
        <taxon>Ditrysia</taxon>
        <taxon>Papilionoidea</taxon>
        <taxon>Nymphalidae</taxon>
        <taxon>Satyrinae</taxon>
        <taxon>Satyrini</taxon>
        <taxon>Mycalesina</taxon>
        <taxon>Bicyclus</taxon>
    </lineage>
</organism>
<dbReference type="GeneID" id="112048160"/>
<evidence type="ECO:0000313" key="2">
    <source>
        <dbReference type="Proteomes" id="UP001652582"/>
    </source>
</evidence>
<dbReference type="KEGG" id="bany:112048160"/>
<evidence type="ECO:0000313" key="3">
    <source>
        <dbReference type="RefSeq" id="XP_023941339.2"/>
    </source>
</evidence>
<proteinExistence type="predicted"/>
<dbReference type="AlphaFoldDB" id="A0A6J1N375"/>
<accession>A0A6J1N375</accession>
<gene>
    <name evidence="3" type="primary">LOC112048160</name>
</gene>
<reference evidence="3" key="1">
    <citation type="submission" date="2025-08" db="UniProtKB">
        <authorList>
            <consortium name="RefSeq"/>
        </authorList>
    </citation>
    <scope>IDENTIFICATION</scope>
</reference>
<keyword evidence="2" id="KW-1185">Reference proteome</keyword>
<sequence length="528" mass="60597">MTDSYNEEHPLICDECSDEEYHIPDVGPKFQRRFRRSASTGRARTHALGATAIITTWPDNISALLAYWWIGLGMIAVMVFLIYNSFLAIAVLPHSHYVPSKTQNTKRTTENNSNENSSIPNIYMHVFVDNLNDFNEHNYMPYVKTFAKKYTNFKYNFLVLLNDANHDTLNDLSDEKNNDLALNLLWDDKKIANKKRLYKSPTVKFISLTMYMNDSPLKKYWRLLPNQFIGFLVRCVSIWDKGGIAFNPVILIPNSHNSIYLEKLNNILEKFYLNNKLMSTKKRKTSKLNKKKYNNIRDIINDLENEDINDSIFTESLTEAENVPSVTVTSPKIKRSANFYPFDQHKIPQKQNEEILHDSNEVNNNRKVPSNYFKSIQTNNSTEDSMGIAALQKILPNFLQVLFRSNTKNSTFTQNLKNFTSDIHMSETTNFDKYLKNDTTSKIAHDPSIKITKSNTKTFKGAENTKLVIDLKGNLIATEIGCHAFIGTVFSNVLHHTRGDSVTDFIIDELSLFCKGSLSTCNNIDVIL</sequence>
<keyword evidence="1" id="KW-1133">Transmembrane helix</keyword>
<dbReference type="OrthoDB" id="7214977at2759"/>
<dbReference type="RefSeq" id="XP_023941339.2">
    <property type="nucleotide sequence ID" value="XM_024085571.2"/>
</dbReference>
<keyword evidence="1" id="KW-0472">Membrane</keyword>
<dbReference type="Proteomes" id="UP001652582">
    <property type="component" value="Chromosome 11"/>
</dbReference>
<keyword evidence="1" id="KW-0812">Transmembrane</keyword>